<dbReference type="Pfam" id="PF13349">
    <property type="entry name" value="DUF4097"/>
    <property type="match status" value="1"/>
</dbReference>
<feature type="domain" description="YvlB/LiaX N-terminal" evidence="3">
    <location>
        <begin position="3"/>
        <end position="33"/>
    </location>
</feature>
<sequence>MKEERKRILKMVEEGKLTVDEALTLLEQLEKTNQTMEQKQEDLIKELSAEVKFEEAKKGEPYSSKHQSAKEKIIDFVDSAFKKVKDLDLDFNFGKSVEISHIFQHADAYLKDLDIDVANGTVKVIPWEQSDVRVECKAKVYRVDNQDEARRNFLKDVIFAIEGQRLRFSTQQKWMKLEAVIYIPKSEYENVKIRMFNGPIESQNLSVENFKAKSANGKITVSELNSKNVEAETANGQITIQKSRIDHVEAETLNGAILAEGDFKKAELQSFNGNVTCRAENERCEWIEAKAATGSIDLFVPDFAAVSGELRTNLGSFHPDIEGIEVIEEKSEVIQKMLRFKSVKESGSGLKLRADSKTGAITIKRSTAW</sequence>
<evidence type="ECO:0000256" key="1">
    <source>
        <dbReference type="SAM" id="Coils"/>
    </source>
</evidence>
<dbReference type="RefSeq" id="WP_053433706.1">
    <property type="nucleotide sequence ID" value="NZ_LGUF01000007.1"/>
</dbReference>
<dbReference type="STRING" id="1459.AF332_05600"/>
<evidence type="ECO:0000259" key="2">
    <source>
        <dbReference type="Pfam" id="PF13349"/>
    </source>
</evidence>
<dbReference type="InterPro" id="IPR025164">
    <property type="entry name" value="Toastrack_DUF4097"/>
</dbReference>
<accession>A0A0M0GA84</accession>
<gene>
    <name evidence="4" type="ORF">AF332_05600</name>
</gene>
<dbReference type="Gene3D" id="2.160.20.120">
    <property type="match status" value="1"/>
</dbReference>
<dbReference type="EMBL" id="LGUF01000007">
    <property type="protein sequence ID" value="KON86346.1"/>
    <property type="molecule type" value="Genomic_DNA"/>
</dbReference>
<evidence type="ECO:0000259" key="3">
    <source>
        <dbReference type="Pfam" id="PF22746"/>
    </source>
</evidence>
<organism evidence="4 5">
    <name type="scientific">Sporosarcina globispora</name>
    <name type="common">Bacillus globisporus</name>
    <dbReference type="NCBI Taxonomy" id="1459"/>
    <lineage>
        <taxon>Bacteria</taxon>
        <taxon>Bacillati</taxon>
        <taxon>Bacillota</taxon>
        <taxon>Bacilli</taxon>
        <taxon>Bacillales</taxon>
        <taxon>Caryophanaceae</taxon>
        <taxon>Sporosarcina</taxon>
    </lineage>
</organism>
<name>A0A0M0GA84_SPOGL</name>
<dbReference type="Proteomes" id="UP000037109">
    <property type="component" value="Unassembled WGS sequence"/>
</dbReference>
<evidence type="ECO:0000313" key="5">
    <source>
        <dbReference type="Proteomes" id="UP000037109"/>
    </source>
</evidence>
<dbReference type="PIRSF" id="PIRSF012569">
    <property type="entry name" value="UCP012569"/>
    <property type="match status" value="1"/>
</dbReference>
<dbReference type="InterPro" id="IPR053959">
    <property type="entry name" value="YvlB/LiaX_N"/>
</dbReference>
<keyword evidence="1" id="KW-0175">Coiled coil</keyword>
<dbReference type="InterPro" id="IPR016599">
    <property type="entry name" value="UCP012569"/>
</dbReference>
<feature type="coiled-coil region" evidence="1">
    <location>
        <begin position="12"/>
        <end position="57"/>
    </location>
</feature>
<comment type="caution">
    <text evidence="4">The sequence shown here is derived from an EMBL/GenBank/DDBJ whole genome shotgun (WGS) entry which is preliminary data.</text>
</comment>
<evidence type="ECO:0000313" key="4">
    <source>
        <dbReference type="EMBL" id="KON86346.1"/>
    </source>
</evidence>
<keyword evidence="5" id="KW-1185">Reference proteome</keyword>
<dbReference type="Pfam" id="PF22746">
    <property type="entry name" value="SHOCT-like_DUF2089-C"/>
    <property type="match status" value="1"/>
</dbReference>
<dbReference type="AlphaFoldDB" id="A0A0M0GA84"/>
<dbReference type="OrthoDB" id="2240743at2"/>
<feature type="domain" description="DUF4097" evidence="2">
    <location>
        <begin position="111"/>
        <end position="325"/>
    </location>
</feature>
<protein>
    <submittedName>
        <fullName evidence="4">Uncharacterized protein</fullName>
    </submittedName>
</protein>
<proteinExistence type="predicted"/>
<reference evidence="5" key="1">
    <citation type="submission" date="2015-07" db="EMBL/GenBank/DDBJ databases">
        <title>Fjat-10036 dsm4.</title>
        <authorList>
            <person name="Liu B."/>
            <person name="Wang J."/>
            <person name="Zhu Y."/>
            <person name="Liu G."/>
            <person name="Chen Q."/>
            <person name="Chen Z."/>
            <person name="Lan J."/>
            <person name="Che J."/>
            <person name="Ge C."/>
            <person name="Shi H."/>
            <person name="Pan Z."/>
            <person name="Liu X."/>
        </authorList>
    </citation>
    <scope>NUCLEOTIDE SEQUENCE [LARGE SCALE GENOMIC DNA]</scope>
    <source>
        <strain evidence="5">DSM 4</strain>
    </source>
</reference>
<dbReference type="PATRIC" id="fig|1459.3.peg.1175"/>